<dbReference type="Proteomes" id="UP000008022">
    <property type="component" value="Unassembled WGS sequence"/>
</dbReference>
<evidence type="ECO:0000256" key="1">
    <source>
        <dbReference type="SAM" id="MobiDB-lite"/>
    </source>
</evidence>
<name>A0A0E0QXU0_ORYRU</name>
<accession>A0A0E0QXU0</accession>
<dbReference type="Gramene" id="ORUFI10G06920.1">
    <property type="protein sequence ID" value="ORUFI10G06920.1"/>
    <property type="gene ID" value="ORUFI10G06920"/>
</dbReference>
<sequence length="191" mass="21402">MCCRGRGNSEAPTTIRIKAWGDRSSTSTLGLVFAGLYNRQSDVRDSKPRTGERGRRGAGSSVVGRRRSRCRVVFPSTAHPWKAVAGREGEGGCWNGDNKSSLRPAMVGGGDGWWRWLKERGKGKNGFNSPRQGRWREGLGCGATEREIGWGRQWPDMAKRERARGARLVWRKGEGLLAIYRSRRGGFRRRL</sequence>
<protein>
    <submittedName>
        <fullName evidence="2">Uncharacterized protein</fullName>
    </submittedName>
</protein>
<feature type="compositionally biased region" description="Basic and acidic residues" evidence="1">
    <location>
        <begin position="42"/>
        <end position="55"/>
    </location>
</feature>
<keyword evidence="3" id="KW-1185">Reference proteome</keyword>
<organism evidence="2 3">
    <name type="scientific">Oryza rufipogon</name>
    <name type="common">Brownbeard rice</name>
    <name type="synonym">Asian wild rice</name>
    <dbReference type="NCBI Taxonomy" id="4529"/>
    <lineage>
        <taxon>Eukaryota</taxon>
        <taxon>Viridiplantae</taxon>
        <taxon>Streptophyta</taxon>
        <taxon>Embryophyta</taxon>
        <taxon>Tracheophyta</taxon>
        <taxon>Spermatophyta</taxon>
        <taxon>Magnoliopsida</taxon>
        <taxon>Liliopsida</taxon>
        <taxon>Poales</taxon>
        <taxon>Poaceae</taxon>
        <taxon>BOP clade</taxon>
        <taxon>Oryzoideae</taxon>
        <taxon>Oryzeae</taxon>
        <taxon>Oryzinae</taxon>
        <taxon>Oryza</taxon>
    </lineage>
</organism>
<evidence type="ECO:0000313" key="2">
    <source>
        <dbReference type="EnsemblPlants" id="ORUFI10G06920.1"/>
    </source>
</evidence>
<reference evidence="3" key="1">
    <citation type="submission" date="2013-06" db="EMBL/GenBank/DDBJ databases">
        <authorList>
            <person name="Zhao Q."/>
        </authorList>
    </citation>
    <scope>NUCLEOTIDE SEQUENCE</scope>
    <source>
        <strain evidence="3">cv. W1943</strain>
    </source>
</reference>
<feature type="region of interest" description="Disordered" evidence="1">
    <location>
        <begin position="42"/>
        <end position="62"/>
    </location>
</feature>
<dbReference type="EnsemblPlants" id="ORUFI10G06920.1">
    <property type="protein sequence ID" value="ORUFI10G06920.1"/>
    <property type="gene ID" value="ORUFI10G06920"/>
</dbReference>
<dbReference type="HOGENOM" id="CLU_1423618_0_0_1"/>
<evidence type="ECO:0000313" key="3">
    <source>
        <dbReference type="Proteomes" id="UP000008022"/>
    </source>
</evidence>
<reference evidence="2" key="2">
    <citation type="submission" date="2015-06" db="UniProtKB">
        <authorList>
            <consortium name="EnsemblPlants"/>
        </authorList>
    </citation>
    <scope>IDENTIFICATION</scope>
</reference>
<proteinExistence type="predicted"/>
<dbReference type="AlphaFoldDB" id="A0A0E0QXU0"/>